<proteinExistence type="predicted"/>
<sequence>MGAIAADAAEPQAAGFVSSEASGATSAQNRRMRRTDRARIANLRLVAHNLVASTLTSPAEAASSMLATQAQDLSSAQWALAVRSPGSTITDVDKAFNEGSIVRSWPFRGTLHVTPAADLGWMLALTRDRILRGATTRHAGLGLDEQVFSRAADVVRGALRGGGRLSRAALLAELDASGIATGHQRGGHIIWYLAHAGLICFGPMEASGQAVVLTDEWIPEARRLSPDEALAELAVRYFTSHGPATLRDLLWWSKILVPEARRAIESAGDRLRQIVIDDTVYYLGADQPDKPVAPGLILLPGFDEYLLGYGDRDAVLPPEHSARVVPGSNGIFLPMVVSNGQVVGTWRRTIRRATVDAAATTFAPLTATSTARYMKAVESYARYLGLNPGEATIVDS</sequence>
<dbReference type="EMBL" id="FUYG01000010">
    <property type="protein sequence ID" value="SKB01638.1"/>
    <property type="molecule type" value="Genomic_DNA"/>
</dbReference>
<dbReference type="PANTHER" id="PTHR38479:SF2">
    <property type="entry name" value="WINGED HELIX DNA-BINDING DOMAIN-CONTAINING PROTEIN"/>
    <property type="match status" value="1"/>
</dbReference>
<accession>A0A1T4YJA0</accession>
<dbReference type="PANTHER" id="PTHR38479">
    <property type="entry name" value="LMO0824 PROTEIN"/>
    <property type="match status" value="1"/>
</dbReference>
<dbReference type="GO" id="GO:0003677">
    <property type="term" value="F:DNA binding"/>
    <property type="evidence" value="ECO:0007669"/>
    <property type="project" value="UniProtKB-KW"/>
</dbReference>
<protein>
    <submittedName>
        <fullName evidence="1">Winged helix DNA-binding domain-containing protein</fullName>
    </submittedName>
</protein>
<evidence type="ECO:0000313" key="2">
    <source>
        <dbReference type="Proteomes" id="UP000189735"/>
    </source>
</evidence>
<dbReference type="InterPro" id="IPR009351">
    <property type="entry name" value="AlkZ-like"/>
</dbReference>
<keyword evidence="1" id="KW-0238">DNA-binding</keyword>
<organism evidence="1 2">
    <name type="scientific">Agreia bicolorata</name>
    <dbReference type="NCBI Taxonomy" id="110935"/>
    <lineage>
        <taxon>Bacteria</taxon>
        <taxon>Bacillati</taxon>
        <taxon>Actinomycetota</taxon>
        <taxon>Actinomycetes</taxon>
        <taxon>Micrococcales</taxon>
        <taxon>Microbacteriaceae</taxon>
        <taxon>Agreia</taxon>
    </lineage>
</organism>
<evidence type="ECO:0000313" key="1">
    <source>
        <dbReference type="EMBL" id="SKB01638.1"/>
    </source>
</evidence>
<dbReference type="AlphaFoldDB" id="A0A1T4YJA0"/>
<reference evidence="2" key="1">
    <citation type="submission" date="2017-02" db="EMBL/GenBank/DDBJ databases">
        <authorList>
            <person name="Varghese N."/>
            <person name="Submissions S."/>
        </authorList>
    </citation>
    <scope>NUCLEOTIDE SEQUENCE [LARGE SCALE GENOMIC DNA]</scope>
    <source>
        <strain evidence="2">VKM Ac-2052</strain>
    </source>
</reference>
<gene>
    <name evidence="1" type="ORF">SAMN06295879_3297</name>
</gene>
<name>A0A1T4YJA0_9MICO</name>
<dbReference type="Proteomes" id="UP000189735">
    <property type="component" value="Unassembled WGS sequence"/>
</dbReference>
<dbReference type="Pfam" id="PF06224">
    <property type="entry name" value="AlkZ-like"/>
    <property type="match status" value="1"/>
</dbReference>